<dbReference type="PANTHER" id="PTHR43179">
    <property type="entry name" value="RHAMNOSYLTRANSFERASE WBBL"/>
    <property type="match status" value="1"/>
</dbReference>
<dbReference type="PANTHER" id="PTHR43179:SF12">
    <property type="entry name" value="GALACTOFURANOSYLTRANSFERASE GLFT2"/>
    <property type="match status" value="1"/>
</dbReference>
<sequence>MLNAADHLEVLFTSLLSQEFDEPWEIIAVDNGSDDGTANLARALLGASPPANLTRTEVVVVPSPRGYATPRNAGVRAATAPLLAFCDADGAVDAGWLEAIARSLGQHPLVASRKFRTDNVAMRSTDGLWSEQRELFELLGIPYATTAGLGCTRELFDALGGFDPHFDRGGEDCDFSLRARFRLGVEPVMEQRAVYWTKVPSRPMRSLFKGYRDGRSQVRLYERHLGQHSEPPSGPAATVRGLYRALRRLLRWHRRTTQQRVGIAWDAGCLIGRAAWSVRLRVRSF</sequence>
<dbReference type="CDD" id="cd00761">
    <property type="entry name" value="Glyco_tranf_GTA_type"/>
    <property type="match status" value="1"/>
</dbReference>
<organism evidence="6">
    <name type="scientific">freshwater metagenome</name>
    <dbReference type="NCBI Taxonomy" id="449393"/>
    <lineage>
        <taxon>unclassified sequences</taxon>
        <taxon>metagenomes</taxon>
        <taxon>ecological metagenomes</taxon>
    </lineage>
</organism>
<evidence type="ECO:0000313" key="6">
    <source>
        <dbReference type="EMBL" id="CAB5067174.1"/>
    </source>
</evidence>
<dbReference type="SUPFAM" id="SSF53448">
    <property type="entry name" value="Nucleotide-diphospho-sugar transferases"/>
    <property type="match status" value="1"/>
</dbReference>
<keyword evidence="2" id="KW-0328">Glycosyltransferase</keyword>
<evidence type="ECO:0000256" key="3">
    <source>
        <dbReference type="ARBA" id="ARBA00022679"/>
    </source>
</evidence>
<dbReference type="Pfam" id="PF00535">
    <property type="entry name" value="Glycos_transf_2"/>
    <property type="match status" value="1"/>
</dbReference>
<feature type="domain" description="Glycosyltransferase 2-like" evidence="4">
    <location>
        <begin position="3"/>
        <end position="145"/>
    </location>
</feature>
<evidence type="ECO:0000256" key="1">
    <source>
        <dbReference type="ARBA" id="ARBA00006739"/>
    </source>
</evidence>
<dbReference type="EMBL" id="CAFBQP010000093">
    <property type="protein sequence ID" value="CAB5067174.1"/>
    <property type="molecule type" value="Genomic_DNA"/>
</dbReference>
<dbReference type="InterPro" id="IPR029044">
    <property type="entry name" value="Nucleotide-diphossugar_trans"/>
</dbReference>
<comment type="similarity">
    <text evidence="1">Belongs to the glycosyltransferase 2 family.</text>
</comment>
<evidence type="ECO:0000259" key="4">
    <source>
        <dbReference type="Pfam" id="PF00535"/>
    </source>
</evidence>
<reference evidence="6" key="1">
    <citation type="submission" date="2020-05" db="EMBL/GenBank/DDBJ databases">
        <authorList>
            <person name="Chiriac C."/>
            <person name="Salcher M."/>
            <person name="Ghai R."/>
            <person name="Kavagutti S V."/>
        </authorList>
    </citation>
    <scope>NUCLEOTIDE SEQUENCE</scope>
</reference>
<dbReference type="EMBL" id="CAFBLR010000266">
    <property type="protein sequence ID" value="CAB4885946.1"/>
    <property type="molecule type" value="Genomic_DNA"/>
</dbReference>
<evidence type="ECO:0000313" key="5">
    <source>
        <dbReference type="EMBL" id="CAB4885946.1"/>
    </source>
</evidence>
<dbReference type="Gene3D" id="3.90.550.10">
    <property type="entry name" value="Spore Coat Polysaccharide Biosynthesis Protein SpsA, Chain A"/>
    <property type="match status" value="1"/>
</dbReference>
<protein>
    <submittedName>
        <fullName evidence="6">Unannotated protein</fullName>
    </submittedName>
</protein>
<proteinExistence type="inferred from homology"/>
<dbReference type="InterPro" id="IPR001173">
    <property type="entry name" value="Glyco_trans_2-like"/>
</dbReference>
<dbReference type="GO" id="GO:0016757">
    <property type="term" value="F:glycosyltransferase activity"/>
    <property type="evidence" value="ECO:0007669"/>
    <property type="project" value="UniProtKB-KW"/>
</dbReference>
<evidence type="ECO:0000256" key="2">
    <source>
        <dbReference type="ARBA" id="ARBA00022676"/>
    </source>
</evidence>
<dbReference type="AlphaFoldDB" id="A0A6J7UKS7"/>
<name>A0A6J7UKS7_9ZZZZ</name>
<gene>
    <name evidence="5" type="ORF">UFOPK3417_01939</name>
    <name evidence="6" type="ORF">UFOPK4306_02004</name>
</gene>
<keyword evidence="3" id="KW-0808">Transferase</keyword>
<accession>A0A6J7UKS7</accession>